<dbReference type="Pfam" id="PF03721">
    <property type="entry name" value="UDPG_MGDP_dh_N"/>
    <property type="match status" value="1"/>
</dbReference>
<comment type="catalytic activity">
    <reaction evidence="7 8">
        <text>UDP-alpha-D-glucose + 2 NAD(+) + H2O = UDP-alpha-D-glucuronate + 2 NADH + 3 H(+)</text>
        <dbReference type="Rhea" id="RHEA:23596"/>
        <dbReference type="ChEBI" id="CHEBI:15377"/>
        <dbReference type="ChEBI" id="CHEBI:15378"/>
        <dbReference type="ChEBI" id="CHEBI:57540"/>
        <dbReference type="ChEBI" id="CHEBI:57945"/>
        <dbReference type="ChEBI" id="CHEBI:58052"/>
        <dbReference type="ChEBI" id="CHEBI:58885"/>
        <dbReference type="EC" id="1.1.1.22"/>
    </reaction>
</comment>
<dbReference type="PROSITE" id="PS51257">
    <property type="entry name" value="PROKAR_LIPOPROTEIN"/>
    <property type="match status" value="1"/>
</dbReference>
<accession>A0AAW9RQC9</accession>
<evidence type="ECO:0000256" key="8">
    <source>
        <dbReference type="PIRNR" id="PIRNR000124"/>
    </source>
</evidence>
<feature type="binding site" evidence="11">
    <location>
        <position position="330"/>
    </location>
    <ligand>
        <name>NAD(+)</name>
        <dbReference type="ChEBI" id="CHEBI:57540"/>
    </ligand>
</feature>
<sequence>MKLAVVGAGYVGLTTSACLAELGHSVTCVDSDASRIAILQGGGVPIYEEGLHELMQKNRAAGRLTFSADLRPAAGHADAIFLAVGTPSRPDGDIDLSHIETAARQLARDIRHDAVLIIKSTVVAGTARNLGRLVARERGGDAVSVASNPEFLREGTAIADFMTADRIVAGADDDLGADRLRRIYAPLRARDIPYLEMSTADAEMVKYAANAFLALKLGFINNVADLCESTGGDIRNVVSGIGLDRRIGPSFLSPGPGYGGSCFPKDTRAFAALGKRAGARQWLVERLIEDNEARKRKLAQRIIDDMGKGGRPRRVAVLGLAFKSGTDDVRESAALTIIPLLQASGAIVHAHDPRASRAAAEFLPGVRFSDDCYHACGDVDAAVVLTEWDEYRHLDLRRLASVMRGRLLFDFRNILDPAEVSRHGFRYRPIGHSTGPFGKTAEGQGVADIYGRAAAYPV</sequence>
<feature type="active site" description="Nucleophile" evidence="9">
    <location>
        <position position="262"/>
    </location>
</feature>
<gene>
    <name evidence="13" type="ORF">V3328_03170</name>
</gene>
<dbReference type="SMART" id="SM00984">
    <property type="entry name" value="UDPG_MGDP_dh_C"/>
    <property type="match status" value="1"/>
</dbReference>
<dbReference type="SUPFAM" id="SSF52413">
    <property type="entry name" value="UDP-glucose/GDP-mannose dehydrogenase C-terminal domain"/>
    <property type="match status" value="1"/>
</dbReference>
<dbReference type="InterPro" id="IPR008927">
    <property type="entry name" value="6-PGluconate_DH-like_C_sf"/>
</dbReference>
<reference evidence="13 14" key="1">
    <citation type="submission" date="2024-02" db="EMBL/GenBank/DDBJ databases">
        <title>Genome analysis and characterization of Microbaculum marinisediminis sp. nov., isolated from marine sediment.</title>
        <authorList>
            <person name="Du Z.-J."/>
            <person name="Ye Y.-Q."/>
            <person name="Zhang Z.-R."/>
            <person name="Yuan S.-M."/>
            <person name="Zhang X.-Y."/>
        </authorList>
    </citation>
    <scope>NUCLEOTIDE SEQUENCE [LARGE SCALE GENOMIC DNA]</scope>
    <source>
        <strain evidence="13 14">SDUM1044001</strain>
    </source>
</reference>
<feature type="binding site" evidence="10">
    <location>
        <begin position="151"/>
        <end position="154"/>
    </location>
    <ligand>
        <name>substrate</name>
    </ligand>
</feature>
<dbReference type="InterPro" id="IPR017476">
    <property type="entry name" value="UDP-Glc/GDP-Man"/>
</dbReference>
<feature type="binding site" evidence="10">
    <location>
        <begin position="251"/>
        <end position="255"/>
    </location>
    <ligand>
        <name>substrate</name>
    </ligand>
</feature>
<dbReference type="InterPro" id="IPR028357">
    <property type="entry name" value="UDPglc_DH_bac"/>
</dbReference>
<protein>
    <recommendedName>
        <fullName evidence="4 8">UDP-glucose 6-dehydrogenase</fullName>
        <ecNumber evidence="3 8">1.1.1.22</ecNumber>
    </recommendedName>
</protein>
<dbReference type="InterPro" id="IPR014026">
    <property type="entry name" value="UDP-Glc/GDP-Man_DH_dimer"/>
</dbReference>
<feature type="binding site" evidence="11">
    <location>
        <position position="86"/>
    </location>
    <ligand>
        <name>NAD(+)</name>
        <dbReference type="ChEBI" id="CHEBI:57540"/>
    </ligand>
</feature>
<dbReference type="AlphaFoldDB" id="A0AAW9RQC9"/>
<feature type="binding site" evidence="11">
    <location>
        <position position="30"/>
    </location>
    <ligand>
        <name>NAD(+)</name>
        <dbReference type="ChEBI" id="CHEBI:57540"/>
    </ligand>
</feature>
<dbReference type="RefSeq" id="WP_340328184.1">
    <property type="nucleotide sequence ID" value="NZ_JAZHOF010000001.1"/>
</dbReference>
<proteinExistence type="inferred from homology"/>
<keyword evidence="5 8" id="KW-0560">Oxidoreductase</keyword>
<evidence type="ECO:0000256" key="3">
    <source>
        <dbReference type="ARBA" id="ARBA00012954"/>
    </source>
</evidence>
<dbReference type="Pfam" id="PF03720">
    <property type="entry name" value="UDPG_MGDP_dh_C"/>
    <property type="match status" value="1"/>
</dbReference>
<dbReference type="SUPFAM" id="SSF48179">
    <property type="entry name" value="6-phosphogluconate dehydrogenase C-terminal domain-like"/>
    <property type="match status" value="1"/>
</dbReference>
<dbReference type="Proteomes" id="UP001378188">
    <property type="component" value="Unassembled WGS sequence"/>
</dbReference>
<evidence type="ECO:0000256" key="9">
    <source>
        <dbReference type="PIRSR" id="PIRSR500134-1"/>
    </source>
</evidence>
<dbReference type="PANTHER" id="PTHR43750">
    <property type="entry name" value="UDP-GLUCOSE 6-DEHYDROGENASE TUAD"/>
    <property type="match status" value="1"/>
</dbReference>
<comment type="pathway">
    <text evidence="1">Nucleotide-sugar biosynthesis; UDP-alpha-D-glucuronate biosynthesis; UDP-alpha-D-glucuronate from UDP-alpha-D-glucose: step 1/1.</text>
</comment>
<comment type="similarity">
    <text evidence="2 8">Belongs to the UDP-glucose/GDP-mannose dehydrogenase family.</text>
</comment>
<evidence type="ECO:0000256" key="7">
    <source>
        <dbReference type="ARBA" id="ARBA00047473"/>
    </source>
</evidence>
<dbReference type="Gene3D" id="1.20.5.100">
    <property type="entry name" value="Cytochrome c1, transmembrane anchor, C-terminal"/>
    <property type="match status" value="1"/>
</dbReference>
<evidence type="ECO:0000256" key="11">
    <source>
        <dbReference type="PIRSR" id="PIRSR500134-3"/>
    </source>
</evidence>
<dbReference type="PANTHER" id="PTHR43750:SF3">
    <property type="entry name" value="UDP-GLUCOSE 6-DEHYDROGENASE TUAD"/>
    <property type="match status" value="1"/>
</dbReference>
<evidence type="ECO:0000313" key="13">
    <source>
        <dbReference type="EMBL" id="MEJ8570455.1"/>
    </source>
</evidence>
<dbReference type="GO" id="GO:0003979">
    <property type="term" value="F:UDP-glucose 6-dehydrogenase activity"/>
    <property type="evidence" value="ECO:0007669"/>
    <property type="project" value="UniProtKB-EC"/>
</dbReference>
<feature type="binding site" evidence="11">
    <location>
        <position position="154"/>
    </location>
    <ligand>
        <name>NAD(+)</name>
        <dbReference type="ChEBI" id="CHEBI:57540"/>
    </ligand>
</feature>
<feature type="binding site" evidence="11">
    <location>
        <position position="35"/>
    </location>
    <ligand>
        <name>NAD(+)</name>
        <dbReference type="ChEBI" id="CHEBI:57540"/>
    </ligand>
</feature>
<dbReference type="InterPro" id="IPR014027">
    <property type="entry name" value="UDP-Glc/GDP-Man_DH_C"/>
</dbReference>
<dbReference type="SUPFAM" id="SSF51735">
    <property type="entry name" value="NAD(P)-binding Rossmann-fold domains"/>
    <property type="match status" value="1"/>
</dbReference>
<dbReference type="Pfam" id="PF00984">
    <property type="entry name" value="UDPG_MGDP_dh"/>
    <property type="match status" value="1"/>
</dbReference>
<keyword evidence="14" id="KW-1185">Reference proteome</keyword>
<feature type="domain" description="UDP-glucose/GDP-mannose dehydrogenase C-terminal" evidence="12">
    <location>
        <begin position="316"/>
        <end position="417"/>
    </location>
</feature>
<dbReference type="EMBL" id="JAZHOF010000001">
    <property type="protein sequence ID" value="MEJ8570455.1"/>
    <property type="molecule type" value="Genomic_DNA"/>
</dbReference>
<feature type="binding site" evidence="10">
    <location>
        <position position="206"/>
    </location>
    <ligand>
        <name>substrate</name>
    </ligand>
</feature>
<evidence type="ECO:0000256" key="10">
    <source>
        <dbReference type="PIRSR" id="PIRSR500134-2"/>
    </source>
</evidence>
<feature type="binding site" evidence="11">
    <location>
        <position position="121"/>
    </location>
    <ligand>
        <name>NAD(+)</name>
        <dbReference type="ChEBI" id="CHEBI:57540"/>
    </ligand>
</feature>
<evidence type="ECO:0000256" key="5">
    <source>
        <dbReference type="ARBA" id="ARBA00023002"/>
    </source>
</evidence>
<dbReference type="EC" id="1.1.1.22" evidence="3 8"/>
<comment type="caution">
    <text evidence="13">The sequence shown here is derived from an EMBL/GenBank/DDBJ whole genome shotgun (WGS) entry which is preliminary data.</text>
</comment>
<dbReference type="PIRSF" id="PIRSF500134">
    <property type="entry name" value="UDPglc_DH_bac"/>
    <property type="match status" value="1"/>
</dbReference>
<feature type="binding site" evidence="11">
    <location>
        <position position="265"/>
    </location>
    <ligand>
        <name>NAD(+)</name>
        <dbReference type="ChEBI" id="CHEBI:57540"/>
    </ligand>
</feature>
<dbReference type="InterPro" id="IPR036291">
    <property type="entry name" value="NAD(P)-bd_dom_sf"/>
</dbReference>
<evidence type="ECO:0000259" key="12">
    <source>
        <dbReference type="SMART" id="SM00984"/>
    </source>
</evidence>
<evidence type="ECO:0000256" key="2">
    <source>
        <dbReference type="ARBA" id="ARBA00006601"/>
    </source>
</evidence>
<dbReference type="PIRSF" id="PIRSF000124">
    <property type="entry name" value="UDPglc_GDPman_dh"/>
    <property type="match status" value="1"/>
</dbReference>
<feature type="binding site" evidence="10">
    <location>
        <position position="259"/>
    </location>
    <ligand>
        <name>substrate</name>
    </ligand>
</feature>
<dbReference type="GO" id="GO:0051287">
    <property type="term" value="F:NAD binding"/>
    <property type="evidence" value="ECO:0007669"/>
    <property type="project" value="InterPro"/>
</dbReference>
<dbReference type="Gene3D" id="3.40.50.720">
    <property type="entry name" value="NAD(P)-binding Rossmann-like Domain"/>
    <property type="match status" value="2"/>
</dbReference>
<dbReference type="NCBIfam" id="TIGR03026">
    <property type="entry name" value="NDP-sugDHase"/>
    <property type="match status" value="1"/>
</dbReference>
<keyword evidence="6 8" id="KW-0520">NAD</keyword>
<dbReference type="GO" id="GO:0000271">
    <property type="term" value="P:polysaccharide biosynthetic process"/>
    <property type="evidence" value="ECO:0007669"/>
    <property type="project" value="InterPro"/>
</dbReference>
<evidence type="ECO:0000256" key="6">
    <source>
        <dbReference type="ARBA" id="ARBA00023027"/>
    </source>
</evidence>
<feature type="binding site" evidence="10">
    <location>
        <position position="323"/>
    </location>
    <ligand>
        <name>substrate</name>
    </ligand>
</feature>
<name>A0AAW9RQC9_9HYPH</name>
<organism evidence="13 14">
    <name type="scientific">Microbaculum marinum</name>
    <dbReference type="NCBI Taxonomy" id="1764581"/>
    <lineage>
        <taxon>Bacteria</taxon>
        <taxon>Pseudomonadati</taxon>
        <taxon>Pseudomonadota</taxon>
        <taxon>Alphaproteobacteria</taxon>
        <taxon>Hyphomicrobiales</taxon>
        <taxon>Tepidamorphaceae</taxon>
        <taxon>Microbaculum</taxon>
    </lineage>
</organism>
<evidence type="ECO:0000256" key="1">
    <source>
        <dbReference type="ARBA" id="ARBA00004701"/>
    </source>
</evidence>
<evidence type="ECO:0000256" key="4">
    <source>
        <dbReference type="ARBA" id="ARBA00015132"/>
    </source>
</evidence>
<evidence type="ECO:0000313" key="14">
    <source>
        <dbReference type="Proteomes" id="UP001378188"/>
    </source>
</evidence>
<dbReference type="InterPro" id="IPR036220">
    <property type="entry name" value="UDP-Glc/GDP-Man_DH_C_sf"/>
</dbReference>
<dbReference type="InterPro" id="IPR001732">
    <property type="entry name" value="UDP-Glc/GDP-Man_DH_N"/>
</dbReference>